<feature type="coiled-coil region" evidence="1">
    <location>
        <begin position="876"/>
        <end position="910"/>
    </location>
</feature>
<protein>
    <submittedName>
        <fullName evidence="2">Chromosome segregation ATPase</fullName>
    </submittedName>
</protein>
<sequence>MPRITGIRITGCKYDGFRKYHENSVYDLTRDGEPDHTLFTLKNQGGKGVFMQLLSQIVLPETRWGKQGGNKITGMFYDQKNRFRPYTFHVMIEWKLDTIPEKWLITGICVTAVRQNLNDDDETEERAGLNYFLYTYEHDKNDIFTLDNIPAYDSRTGKVTEYNEFEQFINKYQRYFIKYSKSSVRRLDSDYYNYLKSQGIHRSEWEVLKLINRQEGGSGNYFSRAADNKTVFDKFIIPAITENMRNFSEGDQDNLKGIFKSNLSITKNLPVLIEREQDYRKLLNYIEPLIQLTEIGLRRQRILNNSIQEGNNLYAGLNNRLTTIENDILKWKDERDKTQAQIRELEYEKDNLEYAREYRRVEQLTSQKLALDTSINEIKDKIEELKIDIKRYGISELLLKMSKLEDEKQSHINKREQLVKDLNLKDTEEKIQTLEINIRSKWENTINRWSKISRDHLSYEAYLNGKINELARDKKREDTAANDEKLKIIQFQNDRNALENKREELSRIFDPVRMILPEMLIEELKGQDKAEKTEIEKLEKDMDNINQKIYDCRIHQNGKEKDMKYMESEIDKIETEITKLKGQEDSLKLRIANELNLDALNETYRDSWLKDRLYDLEKLIQEKEIKLDQLKQSLWENNIDKSLNQEDYWVPNNDILSIKNRIKGLGINAQLGTEFLSSLGDDDKHRLIEDFPSIIHGIVIANLQDWELLKENLKENIFLRSSVPIYIRSAMQGKGKYAFEIIAGDELELVLNPSAYIKWKNNILDRDGKLKDALQVVSQNIHKLQDLAKDIKFQQDKESSEALYIKLKEKEEELEKLKFDDIKLKETISTLQEDLKKIGCRLDNCKKQNQDTAKKIDILSEFIERLQQIRVREKEIIEVEEKLKAINLRCERLEEQIDEYRRLKDKDVQNHVTWKIQVETQLKEIKAIINDAKFVESGFKTKIVESTSEPVYLLIDEDFTLDISRWESLSKDMEIRNNDISLINKDIELVQQKLADVENDLEQIDKNWQEYEPIEGTADTLSLKRDFIEGELEKAGETLIRLSKMLVKVETKIEEAQKQLAKIQRQIKEEYDKPTQIWADANLDEKEYLIDKGLKDNKSFLAETEDIIAAREQDRNNIKDVISDIKVYSELDFKKGKISEELMIKIRENSRQELDLWEDKFKRSKDQLLQNHQQAGQNLQEFIDIVKKEIKDDLLKNLILSSLQDTQIEMYDSNLVSFYTMKDHFQKEINSISSDKSKAEEIRNTWAERASRHALAMVESLKEMVAGMNYVNENGYVFPLLKLKEEEELPKNEGDVFYTLRDYFVESIAEVVKEYEDTDDIEDEMIEKMMGDQAIFSRAVRGRYPTLMVYKMTEKNEFRYAKPHDYYYTTWEAINKGEGDQPEGSGGQTLSISTFVIMMLMNYKKRHFGNNNPWTVLILDNPFGSASGNHVLDPIFEIADKLNFQIIAFAAPEIIKAEISERFPVFWALNIGDEDSGKSGTVTGRVVHGGRVNKI</sequence>
<keyword evidence="1" id="KW-0175">Coiled coil</keyword>
<accession>A0A0U9HFX3</accession>
<dbReference type="STRING" id="224999.GCA_001485475_01782"/>
<reference evidence="2" key="1">
    <citation type="journal article" date="2016" name="Genome Announc.">
        <title>Draft Genome Sequence of the Syntrophic Lactate-Degrading Bacterium Tepidanaerobacter syntrophicus JLT.</title>
        <authorList>
            <person name="Matsuura N."/>
            <person name="Ohashi A."/>
            <person name="Tourlousse D.M."/>
            <person name="Sekiguchi Y."/>
        </authorList>
    </citation>
    <scope>NUCLEOTIDE SEQUENCE [LARGE SCALE GENOMIC DNA]</scope>
    <source>
        <strain evidence="2">JL</strain>
    </source>
</reference>
<feature type="coiled-coil region" evidence="1">
    <location>
        <begin position="1039"/>
        <end position="1073"/>
    </location>
</feature>
<dbReference type="RefSeq" id="WP_059033203.1">
    <property type="nucleotide sequence ID" value="NZ_BSDN01000008.1"/>
</dbReference>
<keyword evidence="3" id="KW-1185">Reference proteome</keyword>
<evidence type="ECO:0000313" key="3">
    <source>
        <dbReference type="Proteomes" id="UP000062160"/>
    </source>
</evidence>
<dbReference type="OrthoDB" id="9815057at2"/>
<evidence type="ECO:0000313" key="2">
    <source>
        <dbReference type="EMBL" id="GAQ25746.1"/>
    </source>
</evidence>
<feature type="coiled-coil region" evidence="1">
    <location>
        <begin position="797"/>
        <end position="848"/>
    </location>
</feature>
<feature type="coiled-coil region" evidence="1">
    <location>
        <begin position="314"/>
        <end position="421"/>
    </location>
</feature>
<feature type="coiled-coil region" evidence="1">
    <location>
        <begin position="980"/>
        <end position="1007"/>
    </location>
</feature>
<feature type="coiled-coil region" evidence="1">
    <location>
        <begin position="481"/>
        <end position="633"/>
    </location>
</feature>
<dbReference type="EMBL" id="DF977002">
    <property type="protein sequence ID" value="GAQ25746.1"/>
    <property type="molecule type" value="Genomic_DNA"/>
</dbReference>
<evidence type="ECO:0000256" key="1">
    <source>
        <dbReference type="SAM" id="Coils"/>
    </source>
</evidence>
<dbReference type="Proteomes" id="UP000062160">
    <property type="component" value="Unassembled WGS sequence"/>
</dbReference>
<gene>
    <name evidence="2" type="ORF">TSYNT_8283</name>
</gene>
<organism evidence="2">
    <name type="scientific">Tepidanaerobacter syntrophicus</name>
    <dbReference type="NCBI Taxonomy" id="224999"/>
    <lineage>
        <taxon>Bacteria</taxon>
        <taxon>Bacillati</taxon>
        <taxon>Bacillota</taxon>
        <taxon>Clostridia</taxon>
        <taxon>Thermosediminibacterales</taxon>
        <taxon>Tepidanaerobacteraceae</taxon>
        <taxon>Tepidanaerobacter</taxon>
    </lineage>
</organism>
<proteinExistence type="predicted"/>
<name>A0A0U9HFX3_9FIRM</name>